<proteinExistence type="predicted"/>
<name>A0A2T6ZGA4_TUBBO</name>
<gene>
    <name evidence="1" type="ORF">B9Z19DRAFT_889737</name>
</gene>
<accession>A0A2T6ZGA4</accession>
<reference evidence="1 2" key="1">
    <citation type="submission" date="2017-04" db="EMBL/GenBank/DDBJ databases">
        <title>Draft genome sequence of Tuber borchii Vittad., a whitish edible truffle.</title>
        <authorList>
            <consortium name="DOE Joint Genome Institute"/>
            <person name="Murat C."/>
            <person name="Kuo A."/>
            <person name="Barry K.W."/>
            <person name="Clum A."/>
            <person name="Dockter R.B."/>
            <person name="Fauchery L."/>
            <person name="Iotti M."/>
            <person name="Kohler A."/>
            <person name="Labutti K."/>
            <person name="Lindquist E.A."/>
            <person name="Lipzen A."/>
            <person name="Ohm R.A."/>
            <person name="Wang M."/>
            <person name="Grigoriev I.V."/>
            <person name="Zambonelli A."/>
            <person name="Martin F.M."/>
        </authorList>
    </citation>
    <scope>NUCLEOTIDE SEQUENCE [LARGE SCALE GENOMIC DNA]</scope>
    <source>
        <strain evidence="1 2">Tbo3840</strain>
    </source>
</reference>
<evidence type="ECO:0000313" key="1">
    <source>
        <dbReference type="EMBL" id="PUU74517.1"/>
    </source>
</evidence>
<comment type="caution">
    <text evidence="1">The sequence shown here is derived from an EMBL/GenBank/DDBJ whole genome shotgun (WGS) entry which is preliminary data.</text>
</comment>
<organism evidence="1 2">
    <name type="scientific">Tuber borchii</name>
    <name type="common">White truffle</name>
    <dbReference type="NCBI Taxonomy" id="42251"/>
    <lineage>
        <taxon>Eukaryota</taxon>
        <taxon>Fungi</taxon>
        <taxon>Dikarya</taxon>
        <taxon>Ascomycota</taxon>
        <taxon>Pezizomycotina</taxon>
        <taxon>Pezizomycetes</taxon>
        <taxon>Pezizales</taxon>
        <taxon>Tuberaceae</taxon>
        <taxon>Tuber</taxon>
    </lineage>
</organism>
<sequence length="59" mass="6850">RRYGRSIPSTSPFYVFFLLSNSPPWNSHFERLCVLKGLTTIQIPPQSSYRGYLYGMGYV</sequence>
<protein>
    <submittedName>
        <fullName evidence="1">Uncharacterized protein</fullName>
    </submittedName>
</protein>
<feature type="non-terminal residue" evidence="1">
    <location>
        <position position="59"/>
    </location>
</feature>
<keyword evidence="2" id="KW-1185">Reference proteome</keyword>
<evidence type="ECO:0000313" key="2">
    <source>
        <dbReference type="Proteomes" id="UP000244722"/>
    </source>
</evidence>
<dbReference type="AlphaFoldDB" id="A0A2T6ZGA4"/>
<feature type="non-terminal residue" evidence="1">
    <location>
        <position position="1"/>
    </location>
</feature>
<dbReference type="Proteomes" id="UP000244722">
    <property type="component" value="Unassembled WGS sequence"/>
</dbReference>
<dbReference type="EMBL" id="NESQ01000296">
    <property type="protein sequence ID" value="PUU74517.1"/>
    <property type="molecule type" value="Genomic_DNA"/>
</dbReference>